<accession>A0A1G2LV39</accession>
<organism evidence="1 2">
    <name type="scientific">Candidatus Tagabacteria bacterium RIFCSPLOWO2_01_FULL_42_9</name>
    <dbReference type="NCBI Taxonomy" id="1802296"/>
    <lineage>
        <taxon>Bacteria</taxon>
        <taxon>Candidatus Tagaibacteriota</taxon>
    </lineage>
</organism>
<gene>
    <name evidence="1" type="ORF">A3A10_02325</name>
</gene>
<dbReference type="EMBL" id="MHRA01000020">
    <property type="protein sequence ID" value="OHA15490.1"/>
    <property type="molecule type" value="Genomic_DNA"/>
</dbReference>
<name>A0A1G2LV39_9BACT</name>
<sequence>MISKIGVYVDLKGLFWWKGKGFINKSKRNFLIIMNPEEKINAIERPETVVSGSFRKHMEQIGKVLESFEKAGVKVLAPATKEAVNPDEEFIILATDDPDKPPHKLEMDFMREIREADFLYVADVDGYVGQSAATEMAYARLKNSPVVAAEIIKSFSDEIPEEAQKLLRKIVSDTLPISDISKGRIAELKQKLTELEPTSLTEGESRILSSLVKKLLKDLKSLPL</sequence>
<protein>
    <submittedName>
        <fullName evidence="1">Uncharacterized protein</fullName>
    </submittedName>
</protein>
<proteinExistence type="predicted"/>
<dbReference type="AlphaFoldDB" id="A0A1G2LV39"/>
<reference evidence="1 2" key="1">
    <citation type="journal article" date="2016" name="Nat. Commun.">
        <title>Thousands of microbial genomes shed light on interconnected biogeochemical processes in an aquifer system.</title>
        <authorList>
            <person name="Anantharaman K."/>
            <person name="Brown C.T."/>
            <person name="Hug L.A."/>
            <person name="Sharon I."/>
            <person name="Castelle C.J."/>
            <person name="Probst A.J."/>
            <person name="Thomas B.C."/>
            <person name="Singh A."/>
            <person name="Wilkins M.J."/>
            <person name="Karaoz U."/>
            <person name="Brodie E.L."/>
            <person name="Williams K.H."/>
            <person name="Hubbard S.S."/>
            <person name="Banfield J.F."/>
        </authorList>
    </citation>
    <scope>NUCLEOTIDE SEQUENCE [LARGE SCALE GENOMIC DNA]</scope>
</reference>
<evidence type="ECO:0000313" key="2">
    <source>
        <dbReference type="Proteomes" id="UP000178116"/>
    </source>
</evidence>
<comment type="caution">
    <text evidence="1">The sequence shown here is derived from an EMBL/GenBank/DDBJ whole genome shotgun (WGS) entry which is preliminary data.</text>
</comment>
<evidence type="ECO:0000313" key="1">
    <source>
        <dbReference type="EMBL" id="OHA15490.1"/>
    </source>
</evidence>
<dbReference type="Proteomes" id="UP000178116">
    <property type="component" value="Unassembled WGS sequence"/>
</dbReference>